<sequence length="63" mass="7161">MSLAKEIVRDNSEDLDKIESIRDLLDDPKQSLLEKELSYTEMFSYESSGKKEICAICITMGIS</sequence>
<accession>A0A511J1D6</accession>
<gene>
    <name evidence="1" type="ORF">EVI01_11310</name>
</gene>
<comment type="caution">
    <text evidence="1">The sequence shown here is derived from an EMBL/GenBank/DDBJ whole genome shotgun (WGS) entry which is preliminary data.</text>
</comment>
<dbReference type="Proteomes" id="UP000321830">
    <property type="component" value="Unassembled WGS sequence"/>
</dbReference>
<protein>
    <submittedName>
        <fullName evidence="1">Uncharacterized protein</fullName>
    </submittedName>
</protein>
<evidence type="ECO:0000313" key="2">
    <source>
        <dbReference type="Proteomes" id="UP000321830"/>
    </source>
</evidence>
<evidence type="ECO:0000313" key="1">
    <source>
        <dbReference type="EMBL" id="GEL91794.1"/>
    </source>
</evidence>
<proteinExistence type="predicted"/>
<dbReference type="AlphaFoldDB" id="A0A511J1D6"/>
<dbReference type="EMBL" id="BJWF01000010">
    <property type="protein sequence ID" value="GEL91794.1"/>
    <property type="molecule type" value="Genomic_DNA"/>
</dbReference>
<organism evidence="1 2">
    <name type="scientific">Enterococcus villorum</name>
    <dbReference type="NCBI Taxonomy" id="112904"/>
    <lineage>
        <taxon>Bacteria</taxon>
        <taxon>Bacillati</taxon>
        <taxon>Bacillota</taxon>
        <taxon>Bacilli</taxon>
        <taxon>Lactobacillales</taxon>
        <taxon>Enterococcaceae</taxon>
        <taxon>Enterococcus</taxon>
    </lineage>
</organism>
<reference evidence="1 2" key="1">
    <citation type="submission" date="2019-07" db="EMBL/GenBank/DDBJ databases">
        <title>Whole genome shotgun sequence of Enterococcus villorum NBRC 100699.</title>
        <authorList>
            <person name="Hosoyama A."/>
            <person name="Uohara A."/>
            <person name="Ohji S."/>
            <person name="Ichikawa N."/>
        </authorList>
    </citation>
    <scope>NUCLEOTIDE SEQUENCE [LARGE SCALE GENOMIC DNA]</scope>
    <source>
        <strain evidence="1 2">NBRC 100699</strain>
    </source>
</reference>
<name>A0A511J1D6_9ENTE</name>